<organism evidence="3 4">
    <name type="scientific">Tritrichomonas foetus</name>
    <dbReference type="NCBI Taxonomy" id="1144522"/>
    <lineage>
        <taxon>Eukaryota</taxon>
        <taxon>Metamonada</taxon>
        <taxon>Parabasalia</taxon>
        <taxon>Tritrichomonadida</taxon>
        <taxon>Tritrichomonadidae</taxon>
        <taxon>Tritrichomonas</taxon>
    </lineage>
</organism>
<dbReference type="GeneID" id="94844604"/>
<dbReference type="Proteomes" id="UP000179807">
    <property type="component" value="Unassembled WGS sequence"/>
</dbReference>
<reference evidence="3" key="1">
    <citation type="submission" date="2016-10" db="EMBL/GenBank/DDBJ databases">
        <authorList>
            <person name="Benchimol M."/>
            <person name="Almeida L.G."/>
            <person name="Vasconcelos A.T."/>
            <person name="Perreira-Neves A."/>
            <person name="Rosa I.A."/>
            <person name="Tasca T."/>
            <person name="Bogo M.R."/>
            <person name="de Souza W."/>
        </authorList>
    </citation>
    <scope>NUCLEOTIDE SEQUENCE [LARGE SCALE GENOMIC DNA]</scope>
    <source>
        <strain evidence="3">K</strain>
    </source>
</reference>
<dbReference type="RefSeq" id="XP_068352011.1">
    <property type="nucleotide sequence ID" value="XM_068509900.1"/>
</dbReference>
<accession>A0A1J4JIA9</accession>
<feature type="compositionally biased region" description="Low complexity" evidence="2">
    <location>
        <begin position="1017"/>
        <end position="1036"/>
    </location>
</feature>
<evidence type="ECO:0000313" key="4">
    <source>
        <dbReference type="Proteomes" id="UP000179807"/>
    </source>
</evidence>
<dbReference type="AlphaFoldDB" id="A0A1J4JIA9"/>
<sequence>MSSLKLKSPRTIKGRASVCGNLPSIQLPIKYSLDDEIPQYPLYTSPPSPVSLILPESAQVASKKYIISENSMERFAKYIMELRSFCQSLSEVNFCPIIQDVELVEQVDILDFLFKPFYEEALKYIAALRQSEIDHTYVGSSALKQAAFPFVEQWKQFVQLVNKIRDKGIQSMAYYLRIKFQIIDGIIADISIHQKRESVHVEEVVKAAATLRELIFQISSGVDFLILKTDLSKMAPDVLESKIRDMRTLLRLYEASHNSEFVKSGYSISELHQLRGNVQSSILDIIGGLKAAFSFHSDLEKIYDQIGEIHKMLKRITDQINLPQTVVRAVQKKTITDHRLRRKWKDDPLKQMKQFVNETPAGDSAIVILGKMELFIEKITEELGVPTLNRFIDIWERLDNLQELILRRIKSAKEIEKEYSLFQEKIRNQSGQITTLMKTNNRKTAEADETQKRLQKTIVDLEERNSEMLKQRNEALTITKRREEQLFKLRLKFNESGAWKALQEAVHVLSRFLGVPIPFPDDLPKSLTELAFTLNKKGCLKCRQTEDLFNDIRKRVSKAILVKPSESVVQIISNLIVDHQKLKYQFEMSDTNYSKVEDDFKALKDCIRTIESKSNDVLKVKTDDDPDRTVKDLTNGAINAFLFLLEMHKKEIEAINNHNNEQRQQELSSIMKETLSMFPTDKIDHDANISDIITKVLKNANSDFDKLKLQIRNQEDVIEKIRAWMKIRTNTENENFEKMMSMIDSEENPLEKIVYDQRIAKGKLHSELHVIVTKIKGILKVNDPTDYMEMEKLMKYCEALLDRLHDKIEADESTQAIRTREEKIVFENISSIIIRLRALLNHTDQFDFSQENMNSLISTLNDLIDELSGEKLFIDVETINKMTKRIREANGVPHSVDPREYLPILSQKIEAMNNSVDVMKKLLKPLLNIFQNFDFEIGSYDPEGNDFLLMKENVMEMHNIMNSDMKGELVPECSTFLSKDVSLISALCGFVNLTLSEIKQLKEEIKVPSIKISRPVSSLSSKQSSRQSSARSIISKPTSSRRELPISTRK</sequence>
<keyword evidence="4" id="KW-1185">Reference proteome</keyword>
<feature type="region of interest" description="Disordered" evidence="2">
    <location>
        <begin position="1013"/>
        <end position="1050"/>
    </location>
</feature>
<gene>
    <name evidence="3" type="ORF">TRFO_34827</name>
</gene>
<name>A0A1J4JIA9_9EUKA</name>
<keyword evidence="1" id="KW-0175">Coiled coil</keyword>
<comment type="caution">
    <text evidence="3">The sequence shown here is derived from an EMBL/GenBank/DDBJ whole genome shotgun (WGS) entry which is preliminary data.</text>
</comment>
<protein>
    <submittedName>
        <fullName evidence="3">Uncharacterized protein</fullName>
    </submittedName>
</protein>
<dbReference type="EMBL" id="MLAK01001036">
    <property type="protein sequence ID" value="OHS98874.1"/>
    <property type="molecule type" value="Genomic_DNA"/>
</dbReference>
<evidence type="ECO:0000256" key="2">
    <source>
        <dbReference type="SAM" id="MobiDB-lite"/>
    </source>
</evidence>
<feature type="coiled-coil region" evidence="1">
    <location>
        <begin position="412"/>
        <end position="471"/>
    </location>
</feature>
<evidence type="ECO:0000313" key="3">
    <source>
        <dbReference type="EMBL" id="OHS98874.1"/>
    </source>
</evidence>
<evidence type="ECO:0000256" key="1">
    <source>
        <dbReference type="SAM" id="Coils"/>
    </source>
</evidence>
<proteinExistence type="predicted"/>
<dbReference type="VEuPathDB" id="TrichDB:TRFO_34827"/>